<dbReference type="EMBL" id="UINC01044771">
    <property type="protein sequence ID" value="SVB50667.1"/>
    <property type="molecule type" value="Genomic_DNA"/>
</dbReference>
<dbReference type="InterPro" id="IPR011008">
    <property type="entry name" value="Dimeric_a/b-barrel"/>
</dbReference>
<dbReference type="AlphaFoldDB" id="A0A382EL91"/>
<name>A0A382EL91_9ZZZZ</name>
<accession>A0A382EL91</accession>
<organism evidence="1">
    <name type="scientific">marine metagenome</name>
    <dbReference type="NCBI Taxonomy" id="408172"/>
    <lineage>
        <taxon>unclassified sequences</taxon>
        <taxon>metagenomes</taxon>
        <taxon>ecological metagenomes</taxon>
    </lineage>
</organism>
<gene>
    <name evidence="1" type="ORF">METZ01_LOCUS203521</name>
</gene>
<sequence>MQARQKLFFAGIGGIFVLSLQFVSGVVTSAEADHHVESTPVKYVMTVDYPVGGKADYIAWVTSVAADLQAPPELQRIASYDNYHGASPHRVIEMEFDSMTDAAAYLENPAVRAVFDDLPNHGVNSSLNVFVKRSDYSKN</sequence>
<reference evidence="1" key="1">
    <citation type="submission" date="2018-05" db="EMBL/GenBank/DDBJ databases">
        <authorList>
            <person name="Lanie J.A."/>
            <person name="Ng W.-L."/>
            <person name="Kazmierczak K.M."/>
            <person name="Andrzejewski T.M."/>
            <person name="Davidsen T.M."/>
            <person name="Wayne K.J."/>
            <person name="Tettelin H."/>
            <person name="Glass J.I."/>
            <person name="Rusch D."/>
            <person name="Podicherti R."/>
            <person name="Tsui H.-C.T."/>
            <person name="Winkler M.E."/>
        </authorList>
    </citation>
    <scope>NUCLEOTIDE SEQUENCE</scope>
</reference>
<proteinExistence type="predicted"/>
<evidence type="ECO:0000313" key="1">
    <source>
        <dbReference type="EMBL" id="SVB50667.1"/>
    </source>
</evidence>
<protein>
    <recommendedName>
        <fullName evidence="2">ABM domain-containing protein</fullName>
    </recommendedName>
</protein>
<evidence type="ECO:0008006" key="2">
    <source>
        <dbReference type="Google" id="ProtNLM"/>
    </source>
</evidence>
<dbReference type="SUPFAM" id="SSF54909">
    <property type="entry name" value="Dimeric alpha+beta barrel"/>
    <property type="match status" value="1"/>
</dbReference>